<dbReference type="InterPro" id="IPR051044">
    <property type="entry name" value="MAG_DAG_Lipase"/>
</dbReference>
<evidence type="ECO:0000313" key="2">
    <source>
        <dbReference type="EMBL" id="MFC0680169.1"/>
    </source>
</evidence>
<proteinExistence type="predicted"/>
<dbReference type="EMBL" id="JBHLTG010000005">
    <property type="protein sequence ID" value="MFC0680169.1"/>
    <property type="molecule type" value="Genomic_DNA"/>
</dbReference>
<name>A0ABV6RUA3_9GAMM</name>
<sequence>MVRFTAERRDFTFVDADGVEVSYYAWIHGRPKAVVQLLHGLGEYAGRYEQLAQELVNAGYSVYADDHRGHGQTGLGQWESDTTKLGKLGPGGQHATLRAIHQLTGILRAEHPGVPIVLLGHSWGSLLAQILVNKHAHDYDGLVLTGTAYRLPGYMNGGALNKRHAHLGTTGFEWLSRDPEVARRFQEDPLCFDANARKLFGFKEALRLVGMPNRLTKDLPILIAIGSDDPLGGEASIRKLAASYLKRARASDVTAIIYPDARHEIFNETNRDEVFTDLIEWLDARFGKSTAG</sequence>
<organism evidence="2 3">
    <name type="scientific">Lysobacter korlensis</name>
    <dbReference type="NCBI Taxonomy" id="553636"/>
    <lineage>
        <taxon>Bacteria</taxon>
        <taxon>Pseudomonadati</taxon>
        <taxon>Pseudomonadota</taxon>
        <taxon>Gammaproteobacteria</taxon>
        <taxon>Lysobacterales</taxon>
        <taxon>Lysobacteraceae</taxon>
        <taxon>Lysobacter</taxon>
    </lineage>
</organism>
<reference evidence="2 3" key="1">
    <citation type="submission" date="2024-09" db="EMBL/GenBank/DDBJ databases">
        <authorList>
            <person name="Sun Q."/>
            <person name="Mori K."/>
        </authorList>
    </citation>
    <scope>NUCLEOTIDE SEQUENCE [LARGE SCALE GENOMIC DNA]</scope>
    <source>
        <strain evidence="2 3">KCTC 23076</strain>
    </source>
</reference>
<accession>A0ABV6RUA3</accession>
<keyword evidence="3" id="KW-1185">Reference proteome</keyword>
<comment type="caution">
    <text evidence="2">The sequence shown here is derived from an EMBL/GenBank/DDBJ whole genome shotgun (WGS) entry which is preliminary data.</text>
</comment>
<dbReference type="InterPro" id="IPR022742">
    <property type="entry name" value="Hydrolase_4"/>
</dbReference>
<protein>
    <submittedName>
        <fullName evidence="2">Alpha/beta fold hydrolase</fullName>
    </submittedName>
</protein>
<dbReference type="Pfam" id="PF12146">
    <property type="entry name" value="Hydrolase_4"/>
    <property type="match status" value="1"/>
</dbReference>
<dbReference type="Gene3D" id="3.40.50.1820">
    <property type="entry name" value="alpha/beta hydrolase"/>
    <property type="match status" value="1"/>
</dbReference>
<dbReference type="RefSeq" id="WP_386671673.1">
    <property type="nucleotide sequence ID" value="NZ_JBHLTG010000005.1"/>
</dbReference>
<dbReference type="InterPro" id="IPR029058">
    <property type="entry name" value="AB_hydrolase_fold"/>
</dbReference>
<dbReference type="PANTHER" id="PTHR11614">
    <property type="entry name" value="PHOSPHOLIPASE-RELATED"/>
    <property type="match status" value="1"/>
</dbReference>
<evidence type="ECO:0000313" key="3">
    <source>
        <dbReference type="Proteomes" id="UP001589896"/>
    </source>
</evidence>
<gene>
    <name evidence="2" type="ORF">ACFFGH_20230</name>
</gene>
<dbReference type="SUPFAM" id="SSF53474">
    <property type="entry name" value="alpha/beta-Hydrolases"/>
    <property type="match status" value="1"/>
</dbReference>
<dbReference type="GO" id="GO:0016787">
    <property type="term" value="F:hydrolase activity"/>
    <property type="evidence" value="ECO:0007669"/>
    <property type="project" value="UniProtKB-KW"/>
</dbReference>
<feature type="domain" description="Serine aminopeptidase S33" evidence="1">
    <location>
        <begin position="30"/>
        <end position="270"/>
    </location>
</feature>
<keyword evidence="2" id="KW-0378">Hydrolase</keyword>
<evidence type="ECO:0000259" key="1">
    <source>
        <dbReference type="Pfam" id="PF12146"/>
    </source>
</evidence>
<dbReference type="Proteomes" id="UP001589896">
    <property type="component" value="Unassembled WGS sequence"/>
</dbReference>